<protein>
    <submittedName>
        <fullName evidence="1">Uncharacterized protein</fullName>
    </submittedName>
</protein>
<reference evidence="1" key="1">
    <citation type="journal article" date="2014" name="Front. Microbiol.">
        <title>High frequency of phylogenetically diverse reductive dehalogenase-homologous genes in deep subseafloor sedimentary metagenomes.</title>
        <authorList>
            <person name="Kawai M."/>
            <person name="Futagami T."/>
            <person name="Toyoda A."/>
            <person name="Takaki Y."/>
            <person name="Nishi S."/>
            <person name="Hori S."/>
            <person name="Arai W."/>
            <person name="Tsubouchi T."/>
            <person name="Morono Y."/>
            <person name="Uchiyama I."/>
            <person name="Ito T."/>
            <person name="Fujiyama A."/>
            <person name="Inagaki F."/>
            <person name="Takami H."/>
        </authorList>
    </citation>
    <scope>NUCLEOTIDE SEQUENCE</scope>
    <source>
        <strain evidence="1">Expedition CK06-06</strain>
    </source>
</reference>
<dbReference type="EMBL" id="BARS01038869">
    <property type="protein sequence ID" value="GAG14268.1"/>
    <property type="molecule type" value="Genomic_DNA"/>
</dbReference>
<accession>X0VP67</accession>
<sequence length="133" mass="15411">MSSVDILHLTFRPPFASGSYNPMVGTQIERLSEFRQVALSHWKGQSPAPEGDNPSVITVNARGLSLWQKACLRVPERIRKGWFNNIADRHYLTYYWQIAKLLPRLRPKIIVCYDGYKMGPLLRQVIDWPCRLV</sequence>
<gene>
    <name evidence="1" type="ORF">S01H1_59438</name>
</gene>
<dbReference type="AlphaFoldDB" id="X0VP67"/>
<evidence type="ECO:0000313" key="1">
    <source>
        <dbReference type="EMBL" id="GAG14268.1"/>
    </source>
</evidence>
<proteinExistence type="predicted"/>
<organism evidence="1">
    <name type="scientific">marine sediment metagenome</name>
    <dbReference type="NCBI Taxonomy" id="412755"/>
    <lineage>
        <taxon>unclassified sequences</taxon>
        <taxon>metagenomes</taxon>
        <taxon>ecological metagenomes</taxon>
    </lineage>
</organism>
<name>X0VP67_9ZZZZ</name>
<feature type="non-terminal residue" evidence="1">
    <location>
        <position position="133"/>
    </location>
</feature>
<comment type="caution">
    <text evidence="1">The sequence shown here is derived from an EMBL/GenBank/DDBJ whole genome shotgun (WGS) entry which is preliminary data.</text>
</comment>